<dbReference type="InterPro" id="IPR027359">
    <property type="entry name" value="Volt_channel_dom_sf"/>
</dbReference>
<organism evidence="12 13">
    <name type="scientific">Saccoglossus kowalevskii</name>
    <name type="common">Acorn worm</name>
    <dbReference type="NCBI Taxonomy" id="10224"/>
    <lineage>
        <taxon>Eukaryota</taxon>
        <taxon>Metazoa</taxon>
        <taxon>Hemichordata</taxon>
        <taxon>Enteropneusta</taxon>
        <taxon>Harrimaniidae</taxon>
        <taxon>Saccoglossus</taxon>
    </lineage>
</organism>
<feature type="region of interest" description="Disordered" evidence="10">
    <location>
        <begin position="475"/>
        <end position="510"/>
    </location>
</feature>
<feature type="transmembrane region" description="Helical" evidence="8">
    <location>
        <begin position="1437"/>
        <end position="1454"/>
    </location>
</feature>
<feature type="compositionally biased region" description="Polar residues" evidence="10">
    <location>
        <begin position="1908"/>
        <end position="1919"/>
    </location>
</feature>
<feature type="transmembrane region" description="Helical" evidence="8">
    <location>
        <begin position="397"/>
        <end position="416"/>
    </location>
</feature>
<keyword evidence="8" id="KW-0894">Sodium channel</keyword>
<dbReference type="PANTHER" id="PTHR10037">
    <property type="entry name" value="VOLTAGE-GATED CATION CHANNEL CALCIUM AND SODIUM"/>
    <property type="match status" value="1"/>
</dbReference>
<keyword evidence="3 8" id="KW-0812">Transmembrane</keyword>
<accession>A0ABM0MFT3</accession>
<keyword evidence="8" id="KW-0813">Transport</keyword>
<name>A0ABM0MFT3_SACKO</name>
<feature type="coiled-coil region" evidence="9">
    <location>
        <begin position="16"/>
        <end position="43"/>
    </location>
</feature>
<proteinExistence type="inferred from homology"/>
<evidence type="ECO:0000256" key="9">
    <source>
        <dbReference type="SAM" id="Coils"/>
    </source>
</evidence>
<feature type="region of interest" description="Disordered" evidence="10">
    <location>
        <begin position="1027"/>
        <end position="1052"/>
    </location>
</feature>
<keyword evidence="8" id="KW-0407">Ion channel</keyword>
<keyword evidence="6 8" id="KW-0472">Membrane</keyword>
<dbReference type="PRINTS" id="PR00170">
    <property type="entry name" value="NACHANNEL"/>
</dbReference>
<evidence type="ECO:0000313" key="13">
    <source>
        <dbReference type="RefSeq" id="XP_006818874.1"/>
    </source>
</evidence>
<dbReference type="InterPro" id="IPR005821">
    <property type="entry name" value="Ion_trans_dom"/>
</dbReference>
<feature type="transmembrane region" description="Helical" evidence="8">
    <location>
        <begin position="691"/>
        <end position="709"/>
    </location>
</feature>
<feature type="transmembrane region" description="Helical" evidence="8">
    <location>
        <begin position="1498"/>
        <end position="1515"/>
    </location>
</feature>
<feature type="transmembrane region" description="Helical" evidence="8">
    <location>
        <begin position="1466"/>
        <end position="1486"/>
    </location>
</feature>
<feature type="transmembrane region" description="Helical" evidence="8">
    <location>
        <begin position="1154"/>
        <end position="1174"/>
    </location>
</feature>
<keyword evidence="9" id="KW-0175">Coiled coil</keyword>
<feature type="compositionally biased region" description="Basic and acidic residues" evidence="10">
    <location>
        <begin position="903"/>
        <end position="918"/>
    </location>
</feature>
<dbReference type="InterPro" id="IPR001696">
    <property type="entry name" value="Na_channel_asu"/>
</dbReference>
<evidence type="ECO:0000256" key="8">
    <source>
        <dbReference type="RuleBase" id="RU361132"/>
    </source>
</evidence>
<dbReference type="GeneID" id="100374177"/>
<dbReference type="Gene3D" id="1.10.238.10">
    <property type="entry name" value="EF-hand"/>
    <property type="match status" value="1"/>
</dbReference>
<feature type="transmembrane region" description="Helical" evidence="8">
    <location>
        <begin position="1232"/>
        <end position="1258"/>
    </location>
</feature>
<evidence type="ECO:0000256" key="6">
    <source>
        <dbReference type="ARBA" id="ARBA00023136"/>
    </source>
</evidence>
<keyword evidence="2" id="KW-1003">Cell membrane</keyword>
<feature type="transmembrane region" description="Helical" evidence="8">
    <location>
        <begin position="264"/>
        <end position="283"/>
    </location>
</feature>
<comment type="caution">
    <text evidence="8">Lacks conserved residue(s) required for the propagation of feature annotation.</text>
</comment>
<dbReference type="PANTHER" id="PTHR10037:SF62">
    <property type="entry name" value="SODIUM CHANNEL PROTEIN 60E"/>
    <property type="match status" value="1"/>
</dbReference>
<keyword evidence="8" id="KW-0851">Voltage-gated channel</keyword>
<evidence type="ECO:0000256" key="2">
    <source>
        <dbReference type="ARBA" id="ARBA00022475"/>
    </source>
</evidence>
<comment type="function">
    <text evidence="8">Mediates the voltage-dependent sodium ion permeability of excitable membranes. Assuming opened or closed conformations in response to the voltage difference across the membrane, the protein forms a sodium-selective channel through which Na(+) ions may pass in accordance with their electrochemical gradient.</text>
</comment>
<feature type="transmembrane region" description="Helical" evidence="8">
    <location>
        <begin position="1186"/>
        <end position="1212"/>
    </location>
</feature>
<sequence>MVEKNKPPEPEYGDFRLLTQESLNRLEQKVKTLEDKQKRLQNVSLSKASLSTLDELEEHQTIKGKNPDLEEGKPLPERLGAVPKHLFGKPLEEIDQGQYINRPFTVLAKRWGKKYIYRFSTTKVLFLFGPMNPLRRVMIYMVTHQLFDIVVMLTILANCVFLGLNAENKYAVYAEYVFTGIYTFEMLVKILARGFIIYKFTYLRDPWNWLDFTVIILAYVTIGVDLGNFSGLRTLRVLRALKTISIVPGLKSIINALLKSTKMLAEVMLLTVFVLSIFALFSLQIYMGVLRQKCVYNFDGMLAYSNYTHSEWHAIVENSSNWYYRNDEPIMCSNLSGIGGGWSPCPGNYTCLKDIDGNPNYGYTSFDNFAWAMLTSFQLITLDYWENVYDYIIRSQGPWHILFFLVIVLFGSYYLINLMLAVVSMSYTEEAARNEAEIKRNQRDNAAATNNLMKYNPERLKMLVNRQKIKMKMMKKKKQQQLVDDNAKTDEPKADTNLGTASVDKVSDGANKDLKDSKVAVAETLEYTDSDDDYTSSFRDAKTPSKGKSQMDSMDDSNNESKSSSGDKRVGLQVRMLTDEDTEKPVPCCPYKRCCSCCRVCCVCNRKAYRIWKRFQSRVYNIIMDPLVDVFITLCILVNTLFLAMDHYNMPETWEKSLDYGNKVFTGIFVLEATMKIIALDAAYFKSWWNVFDFFIVLVSVIELPLQQIKGFSVLRAFRLLRVFKLAQSWSTMRMLISIIGNTLSSIGYLTVILFIIIYIFAVIGMQLFGEVYIEENFDGEVPRWNFIDFYHSFMMVFRILCGEWIEPLYDCMRGCRSANNGLEGACVAIFILTLVVGNFMVLNLFLALLLNSFASDTLKKSSDDGPDRLTLGIQKLIRIITCKRCRKGKVGPANKKAKLRKKKEEDKKKLTDAEEKNATGSNKNSQISLINIDNGNFVSDEKASDIELTDLDASKDTQLSPSNGMLLSASPSNGGLKVNSSHNSIASSRNGSARSVQERPASGRTPFKTQRNAFVSFDSALKNSKTKELNDEDLEKGKSGDKKKQNGPPEKDGAVKIAEIILEDPVRPCFPARLNAFCAKKCCCSWASNIDNTKFGKRWHACRGYAYAIVEHKIFEGIVLFLIAASSISLIFEDIYLNERAAIYRELLSYADIFFAIAFTIEMLLKWVGFGFVKYFTSFWCWLDFLIVLVTHVSLISAALGLANFSAFRSLRTLRALRPLRAISRWQGMKIVVNALAHAIPSIFNVLLVCLVFWLIFSIMGVQFFGGRFYQCVDEDKERLDVSIVYDYNECVAKNYTWWNPDVNFDNVINGLLALFQVATFEGWMEVMRDSVDITGFDLQPHREDNLGAYMFYFIFIVCGSFFTLNLFIGVIIDNFNVLKKKYEGDNTLDMFLTSSQRNYYQTMKRLGQKKPTKQIKRPTNKVSSFFYDITTSNKFEISIVLLICLNMVAMAVEHYEQSQQFSDVLDAINIVFVAIFTLEAIMKIIGMRWHYFKRPWNVFDFIIVVLSLLGIILDDLLQSVIISPTLLRVVRVFRIGRVLRLVKAAKGIRKLLFALVISLPALLNIGALLFLVIFIYAILGMNYFGYVKQQGALDDMVNFTTFGNSLILLFRLATSAGWNDVLEPLMVQPPDCDPNYKGYENGNCGYPNFAVLYFVSFLLITFLIVINMYIAVILENFSQAHAQEEVGITEDDFDMFYIVWGRYDPHARQFIKYEQLSKFCDELDPPLRLAAPNRIKITGLNLSLYEGDRVHCLDVLSALTKRVLGDVEESEDFKMLQNEMTQRFADSFPGLVKNVSTETTLDRKKKETAVLKIQKAYRLFRLKREIGRVASTVRSRNSQSSLSNSSRRNSIFVNAGNLDASFGSSFGNTLRVQPEKYQRSMSLTPRLSSQSLAPPTPRKKSLPKIENTQTGSINVTSPVEHWKDIPPASVKVVDESNKSGKDSQTRPISAKSFTRK</sequence>
<feature type="transmembrane region" description="Helical" evidence="8">
    <location>
        <begin position="827"/>
        <end position="851"/>
    </location>
</feature>
<evidence type="ECO:0000259" key="11">
    <source>
        <dbReference type="Pfam" id="PF00520"/>
    </source>
</evidence>
<feature type="compositionally biased region" description="Basic and acidic residues" evidence="10">
    <location>
        <begin position="1934"/>
        <end position="1946"/>
    </location>
</feature>
<feature type="region of interest" description="Disordered" evidence="10">
    <location>
        <begin position="533"/>
        <end position="571"/>
    </location>
</feature>
<evidence type="ECO:0000256" key="4">
    <source>
        <dbReference type="ARBA" id="ARBA00022737"/>
    </source>
</evidence>
<keyword evidence="8" id="KW-0915">Sodium</keyword>
<feature type="region of interest" description="Disordered" evidence="10">
    <location>
        <begin position="1880"/>
        <end position="1958"/>
    </location>
</feature>
<feature type="transmembrane region" description="Helical" evidence="8">
    <location>
        <begin position="747"/>
        <end position="770"/>
    </location>
</feature>
<evidence type="ECO:0000256" key="7">
    <source>
        <dbReference type="ARBA" id="ARBA00023157"/>
    </source>
</evidence>
<feature type="domain" description="Ion transport" evidence="11">
    <location>
        <begin position="1113"/>
        <end position="1383"/>
    </location>
</feature>
<dbReference type="Pfam" id="PF00520">
    <property type="entry name" value="Ion_trans"/>
    <property type="match status" value="4"/>
</dbReference>
<dbReference type="Gene3D" id="1.20.120.350">
    <property type="entry name" value="Voltage-gated potassium channels. Chain C"/>
    <property type="match status" value="4"/>
</dbReference>
<feature type="transmembrane region" description="Helical" evidence="8">
    <location>
        <begin position="1553"/>
        <end position="1581"/>
    </location>
</feature>
<dbReference type="CDD" id="cd13433">
    <property type="entry name" value="Na_channel_gate"/>
    <property type="match status" value="1"/>
</dbReference>
<keyword evidence="8" id="KW-0739">Sodium transport</keyword>
<evidence type="ECO:0000256" key="1">
    <source>
        <dbReference type="ARBA" id="ARBA00004651"/>
    </source>
</evidence>
<feature type="transmembrane region" description="Helical" evidence="8">
    <location>
        <begin position="137"/>
        <end position="164"/>
    </location>
</feature>
<reference evidence="13" key="1">
    <citation type="submission" date="2025-08" db="UniProtKB">
        <authorList>
            <consortium name="RefSeq"/>
        </authorList>
    </citation>
    <scope>IDENTIFICATION</scope>
    <source>
        <tissue evidence="13">Testes</tissue>
    </source>
</reference>
<feature type="region of interest" description="Disordered" evidence="10">
    <location>
        <begin position="955"/>
        <end position="1010"/>
    </location>
</feature>
<keyword evidence="12" id="KW-1185">Reference proteome</keyword>
<dbReference type="Gene3D" id="1.10.287.70">
    <property type="match status" value="4"/>
</dbReference>
<dbReference type="SUPFAM" id="SSF81324">
    <property type="entry name" value="Voltage-gated potassium channels"/>
    <property type="match status" value="4"/>
</dbReference>
<dbReference type="Proteomes" id="UP000694865">
    <property type="component" value="Unplaced"/>
</dbReference>
<feature type="transmembrane region" description="Helical" evidence="8">
    <location>
        <begin position="619"/>
        <end position="644"/>
    </location>
</feature>
<feature type="compositionally biased region" description="Basic residues" evidence="10">
    <location>
        <begin position="892"/>
        <end position="902"/>
    </location>
</feature>
<feature type="compositionally biased region" description="Basic and acidic residues" evidence="10">
    <location>
        <begin position="485"/>
        <end position="494"/>
    </location>
</feature>
<feature type="domain" description="Ion transport" evidence="11">
    <location>
        <begin position="626"/>
        <end position="860"/>
    </location>
</feature>
<keyword evidence="7" id="KW-1015">Disulfide bond</keyword>
<feature type="region of interest" description="Disordered" evidence="10">
    <location>
        <begin position="892"/>
        <end position="923"/>
    </location>
</feature>
<feature type="transmembrane region" description="Helical" evidence="8">
    <location>
        <begin position="176"/>
        <end position="197"/>
    </location>
</feature>
<feature type="compositionally biased region" description="Polar residues" evidence="10">
    <location>
        <begin position="957"/>
        <end position="996"/>
    </location>
</feature>
<comment type="subcellular location">
    <subcellularLocation>
        <location evidence="1 8">Cell membrane</location>
        <topology evidence="1 8">Multi-pass membrane protein</topology>
    </subcellularLocation>
</comment>
<evidence type="ECO:0000256" key="5">
    <source>
        <dbReference type="ARBA" id="ARBA00022989"/>
    </source>
</evidence>
<evidence type="ECO:0000313" key="12">
    <source>
        <dbReference type="Proteomes" id="UP000694865"/>
    </source>
</evidence>
<keyword evidence="8" id="KW-0406">Ion transport</keyword>
<dbReference type="InterPro" id="IPR044564">
    <property type="entry name" value="Na_chnl_inactivation_gate"/>
</dbReference>
<keyword evidence="5 8" id="KW-1133">Transmembrane helix</keyword>
<evidence type="ECO:0000256" key="10">
    <source>
        <dbReference type="SAM" id="MobiDB-lite"/>
    </source>
</evidence>
<feature type="compositionally biased region" description="Polar residues" evidence="10">
    <location>
        <begin position="1881"/>
        <end position="1895"/>
    </location>
</feature>
<comment type="similarity">
    <text evidence="8">Belongs to the sodium channel (TC 1.A.1.10) family.</text>
</comment>
<feature type="transmembrane region" description="Helical" evidence="8">
    <location>
        <begin position="209"/>
        <end position="228"/>
    </location>
</feature>
<gene>
    <name evidence="13" type="primary">LOC100374177</name>
</gene>
<dbReference type="InterPro" id="IPR043203">
    <property type="entry name" value="VGCC_Ca_Na"/>
</dbReference>
<evidence type="ECO:0000256" key="3">
    <source>
        <dbReference type="ARBA" id="ARBA00022692"/>
    </source>
</evidence>
<feature type="transmembrane region" description="Helical" evidence="8">
    <location>
        <begin position="1351"/>
        <end position="1374"/>
    </location>
</feature>
<feature type="transmembrane region" description="Helical" evidence="8">
    <location>
        <begin position="1652"/>
        <end position="1676"/>
    </location>
</feature>
<feature type="domain" description="Ion transport" evidence="11">
    <location>
        <begin position="144"/>
        <end position="433"/>
    </location>
</feature>
<dbReference type="RefSeq" id="XP_006818874.1">
    <property type="nucleotide sequence ID" value="XM_006818811.1"/>
</dbReference>
<keyword evidence="4" id="KW-0677">Repeat</keyword>
<protein>
    <recommendedName>
        <fullName evidence="8">Sodium channel protein</fullName>
    </recommendedName>
</protein>
<feature type="domain" description="Ion transport" evidence="11">
    <location>
        <begin position="1437"/>
        <end position="1686"/>
    </location>
</feature>